<evidence type="ECO:0000256" key="7">
    <source>
        <dbReference type="ARBA" id="ARBA00022692"/>
    </source>
</evidence>
<dbReference type="SUPFAM" id="SSF47384">
    <property type="entry name" value="Homodimeric domain of signal transducing histidine kinase"/>
    <property type="match status" value="1"/>
</dbReference>
<dbReference type="PROSITE" id="PS50109">
    <property type="entry name" value="HIS_KIN"/>
    <property type="match status" value="1"/>
</dbReference>
<dbReference type="PRINTS" id="PR00344">
    <property type="entry name" value="BCTRLSENSOR"/>
</dbReference>
<dbReference type="InterPro" id="IPR005467">
    <property type="entry name" value="His_kinase_dom"/>
</dbReference>
<evidence type="ECO:0000256" key="4">
    <source>
        <dbReference type="ARBA" id="ARBA00022475"/>
    </source>
</evidence>
<dbReference type="SMART" id="SM00388">
    <property type="entry name" value="HisKA"/>
    <property type="match status" value="1"/>
</dbReference>
<dbReference type="Pfam" id="PF02518">
    <property type="entry name" value="HATPase_c"/>
    <property type="match status" value="1"/>
</dbReference>
<feature type="transmembrane region" description="Helical" evidence="14">
    <location>
        <begin position="7"/>
        <end position="24"/>
    </location>
</feature>
<dbReference type="CDD" id="cd00082">
    <property type="entry name" value="HisKA"/>
    <property type="match status" value="1"/>
</dbReference>
<protein>
    <recommendedName>
        <fullName evidence="3">histidine kinase</fullName>
        <ecNumber evidence="3">2.7.13.3</ecNumber>
    </recommendedName>
</protein>
<dbReference type="SUPFAM" id="SSF55874">
    <property type="entry name" value="ATPase domain of HSP90 chaperone/DNA topoisomerase II/histidine kinase"/>
    <property type="match status" value="1"/>
</dbReference>
<comment type="catalytic activity">
    <reaction evidence="1">
        <text>ATP + protein L-histidine = ADP + protein N-phospho-L-histidine.</text>
        <dbReference type="EC" id="2.7.13.3"/>
    </reaction>
</comment>
<comment type="caution">
    <text evidence="16">The sequence shown here is derived from an EMBL/GenBank/DDBJ whole genome shotgun (WGS) entry which is preliminary data.</text>
</comment>
<dbReference type="InterPro" id="IPR036097">
    <property type="entry name" value="HisK_dim/P_sf"/>
</dbReference>
<dbReference type="Proteomes" id="UP001481872">
    <property type="component" value="Unassembled WGS sequence"/>
</dbReference>
<evidence type="ECO:0000259" key="15">
    <source>
        <dbReference type="PROSITE" id="PS50109"/>
    </source>
</evidence>
<dbReference type="Gene3D" id="3.30.565.10">
    <property type="entry name" value="Histidine kinase-like ATPase, C-terminal domain"/>
    <property type="match status" value="1"/>
</dbReference>
<dbReference type="InterPro" id="IPR004358">
    <property type="entry name" value="Sig_transdc_His_kin-like_C"/>
</dbReference>
<keyword evidence="12" id="KW-0902">Two-component regulatory system</keyword>
<name>A0ABV1J4U7_9FIRM</name>
<evidence type="ECO:0000256" key="12">
    <source>
        <dbReference type="ARBA" id="ARBA00023012"/>
    </source>
</evidence>
<evidence type="ECO:0000313" key="17">
    <source>
        <dbReference type="Proteomes" id="UP001481872"/>
    </source>
</evidence>
<dbReference type="Pfam" id="PF00512">
    <property type="entry name" value="HisKA"/>
    <property type="match status" value="1"/>
</dbReference>
<evidence type="ECO:0000256" key="8">
    <source>
        <dbReference type="ARBA" id="ARBA00022741"/>
    </source>
</evidence>
<evidence type="ECO:0000256" key="9">
    <source>
        <dbReference type="ARBA" id="ARBA00022777"/>
    </source>
</evidence>
<reference evidence="16 17" key="1">
    <citation type="submission" date="2024-04" db="EMBL/GenBank/DDBJ databases">
        <title>Human intestinal bacterial collection.</title>
        <authorList>
            <person name="Pauvert C."/>
            <person name="Hitch T.C.A."/>
            <person name="Clavel T."/>
        </authorList>
    </citation>
    <scope>NUCLEOTIDE SEQUENCE [LARGE SCALE GENOMIC DNA]</scope>
    <source>
        <strain evidence="16 17">CLA-SR-H026</strain>
    </source>
</reference>
<keyword evidence="8" id="KW-0547">Nucleotide-binding</keyword>
<sequence length="321" mass="36558">MTKRQTLLILSLNLVLSMVVVAFFPRFDWLTVALFFMINAGLYFAIDRFEGKGYLEIEEKVDDMIRLLHSSDPESRVDEAEEDDFSKLRDEIVKMTSENKRIAQEAERRRVQLTEYTEDIAHQIKTPITGTLLMLDLIDDASDKEALERMGRSMERLLGLSDALLKLAAVDSDVVAMKKEAVDGMELATSVAEGLESAFGREKIPCTIYGESVALYCDKKWTYEALFNLVKNGMEASKERGVAMTFIKTNVYKSIVVEDFGEGMDRDTLEQAFRRFYKKDPNTSGFGIGLPMARAIMKRQGGDLLYTKGKESNQFELRFYE</sequence>
<dbReference type="EMBL" id="JBBNPS010000004">
    <property type="protein sequence ID" value="MEQ3353202.1"/>
    <property type="molecule type" value="Genomic_DNA"/>
</dbReference>
<keyword evidence="10" id="KW-0067">ATP-binding</keyword>
<keyword evidence="17" id="KW-1185">Reference proteome</keyword>
<dbReference type="RefSeq" id="WP_349053590.1">
    <property type="nucleotide sequence ID" value="NZ_JBBNPS010000004.1"/>
</dbReference>
<dbReference type="InterPro" id="IPR050398">
    <property type="entry name" value="HssS/ArlS-like"/>
</dbReference>
<organism evidence="16 17">
    <name type="scientific">Aedoeadaptatus acetigenes</name>
    <dbReference type="NCBI Taxonomy" id="2981723"/>
    <lineage>
        <taxon>Bacteria</taxon>
        <taxon>Bacillati</taxon>
        <taxon>Bacillota</taxon>
        <taxon>Tissierellia</taxon>
        <taxon>Tissierellales</taxon>
        <taxon>Peptoniphilaceae</taxon>
        <taxon>Aedoeadaptatus</taxon>
    </lineage>
</organism>
<dbReference type="Gene3D" id="1.10.287.130">
    <property type="match status" value="1"/>
</dbReference>
<feature type="transmembrane region" description="Helical" evidence="14">
    <location>
        <begin position="30"/>
        <end position="46"/>
    </location>
</feature>
<evidence type="ECO:0000256" key="10">
    <source>
        <dbReference type="ARBA" id="ARBA00022840"/>
    </source>
</evidence>
<evidence type="ECO:0000313" key="16">
    <source>
        <dbReference type="EMBL" id="MEQ3353202.1"/>
    </source>
</evidence>
<dbReference type="InterPro" id="IPR003594">
    <property type="entry name" value="HATPase_dom"/>
</dbReference>
<keyword evidence="4" id="KW-1003">Cell membrane</keyword>
<gene>
    <name evidence="16" type="ORF">AAA081_02645</name>
</gene>
<evidence type="ECO:0000256" key="6">
    <source>
        <dbReference type="ARBA" id="ARBA00022679"/>
    </source>
</evidence>
<evidence type="ECO:0000256" key="3">
    <source>
        <dbReference type="ARBA" id="ARBA00012438"/>
    </source>
</evidence>
<comment type="subcellular location">
    <subcellularLocation>
        <location evidence="2">Cell membrane</location>
        <topology evidence="2">Multi-pass membrane protein</topology>
    </subcellularLocation>
</comment>
<dbReference type="GO" id="GO:0016301">
    <property type="term" value="F:kinase activity"/>
    <property type="evidence" value="ECO:0007669"/>
    <property type="project" value="UniProtKB-KW"/>
</dbReference>
<evidence type="ECO:0000256" key="13">
    <source>
        <dbReference type="ARBA" id="ARBA00023136"/>
    </source>
</evidence>
<keyword evidence="5" id="KW-0597">Phosphoprotein</keyword>
<keyword evidence="6" id="KW-0808">Transferase</keyword>
<evidence type="ECO:0000256" key="1">
    <source>
        <dbReference type="ARBA" id="ARBA00000085"/>
    </source>
</evidence>
<dbReference type="PANTHER" id="PTHR45528">
    <property type="entry name" value="SENSOR HISTIDINE KINASE CPXA"/>
    <property type="match status" value="1"/>
</dbReference>
<proteinExistence type="predicted"/>
<evidence type="ECO:0000256" key="14">
    <source>
        <dbReference type="SAM" id="Phobius"/>
    </source>
</evidence>
<keyword evidence="13 14" id="KW-0472">Membrane</keyword>
<accession>A0ABV1J4U7</accession>
<dbReference type="InterPro" id="IPR036890">
    <property type="entry name" value="HATPase_C_sf"/>
</dbReference>
<dbReference type="EC" id="2.7.13.3" evidence="3"/>
<dbReference type="PANTHER" id="PTHR45528:SF1">
    <property type="entry name" value="SENSOR HISTIDINE KINASE CPXA"/>
    <property type="match status" value="1"/>
</dbReference>
<dbReference type="SMART" id="SM00387">
    <property type="entry name" value="HATPase_c"/>
    <property type="match status" value="1"/>
</dbReference>
<keyword evidence="11 14" id="KW-1133">Transmembrane helix</keyword>
<evidence type="ECO:0000256" key="11">
    <source>
        <dbReference type="ARBA" id="ARBA00022989"/>
    </source>
</evidence>
<evidence type="ECO:0000256" key="5">
    <source>
        <dbReference type="ARBA" id="ARBA00022553"/>
    </source>
</evidence>
<feature type="domain" description="Histidine kinase" evidence="15">
    <location>
        <begin position="119"/>
        <end position="321"/>
    </location>
</feature>
<dbReference type="InterPro" id="IPR003661">
    <property type="entry name" value="HisK_dim/P_dom"/>
</dbReference>
<keyword evidence="7 14" id="KW-0812">Transmembrane</keyword>
<keyword evidence="9 16" id="KW-0418">Kinase</keyword>
<evidence type="ECO:0000256" key="2">
    <source>
        <dbReference type="ARBA" id="ARBA00004651"/>
    </source>
</evidence>